<dbReference type="Pfam" id="PF07698">
    <property type="entry name" value="7TM-7TMR_HD"/>
    <property type="match status" value="1"/>
</dbReference>
<feature type="transmembrane region" description="Helical" evidence="2">
    <location>
        <begin position="478"/>
        <end position="499"/>
    </location>
</feature>
<keyword evidence="5" id="KW-1185">Reference proteome</keyword>
<feature type="transmembrane region" description="Helical" evidence="2">
    <location>
        <begin position="511"/>
        <end position="531"/>
    </location>
</feature>
<dbReference type="SMART" id="SM00471">
    <property type="entry name" value="HDc"/>
    <property type="match status" value="1"/>
</dbReference>
<organism evidence="4 5">
    <name type="scientific">Longibacter salinarum</name>
    <dbReference type="NCBI Taxonomy" id="1850348"/>
    <lineage>
        <taxon>Bacteria</taxon>
        <taxon>Pseudomonadati</taxon>
        <taxon>Rhodothermota</taxon>
        <taxon>Rhodothermia</taxon>
        <taxon>Rhodothermales</taxon>
        <taxon>Salisaetaceae</taxon>
        <taxon>Longibacter</taxon>
    </lineage>
</organism>
<dbReference type="Pfam" id="PF07697">
    <property type="entry name" value="7TMR-HDED"/>
    <property type="match status" value="1"/>
</dbReference>
<dbReference type="InterPro" id="IPR011624">
    <property type="entry name" value="Metal-dep_PHydrolase_7TM_extra"/>
</dbReference>
<keyword evidence="2" id="KW-0472">Membrane</keyword>
<accession>A0A2A8D253</accession>
<evidence type="ECO:0000259" key="3">
    <source>
        <dbReference type="SMART" id="SM00471"/>
    </source>
</evidence>
<evidence type="ECO:0000313" key="4">
    <source>
        <dbReference type="EMBL" id="PEN15052.1"/>
    </source>
</evidence>
<dbReference type="InterPro" id="IPR011621">
    <property type="entry name" value="Metal-dep_PHydrolase_7TM_intra"/>
</dbReference>
<dbReference type="RefSeq" id="WP_098073951.1">
    <property type="nucleotide sequence ID" value="NZ_PDEQ01000001.1"/>
</dbReference>
<evidence type="ECO:0000256" key="1">
    <source>
        <dbReference type="SAM" id="MobiDB-lite"/>
    </source>
</evidence>
<dbReference type="PANTHER" id="PTHR36442">
    <property type="entry name" value="CYCLIC-DI-AMP PHOSPHODIESTERASE PGPH"/>
    <property type="match status" value="1"/>
</dbReference>
<dbReference type="InterPro" id="IPR003607">
    <property type="entry name" value="HD/PDEase_dom"/>
</dbReference>
<gene>
    <name evidence="4" type="ORF">CRI94_01830</name>
</gene>
<dbReference type="InterPro" id="IPR006675">
    <property type="entry name" value="HDIG_dom"/>
</dbReference>
<keyword evidence="4" id="KW-0378">Hydrolase</keyword>
<comment type="caution">
    <text evidence="4">The sequence shown here is derived from an EMBL/GenBank/DDBJ whole genome shotgun (WGS) entry which is preliminary data.</text>
</comment>
<evidence type="ECO:0000313" key="5">
    <source>
        <dbReference type="Proteomes" id="UP000220102"/>
    </source>
</evidence>
<feature type="transmembrane region" description="Helical" evidence="2">
    <location>
        <begin position="413"/>
        <end position="442"/>
    </location>
</feature>
<dbReference type="InterPro" id="IPR052722">
    <property type="entry name" value="PgpH_phosphodiesterase"/>
</dbReference>
<protein>
    <submittedName>
        <fullName evidence="4">Metal-dependent phosphohydrolase</fullName>
    </submittedName>
</protein>
<reference evidence="4 5" key="1">
    <citation type="submission" date="2017-10" db="EMBL/GenBank/DDBJ databases">
        <title>Draft genome of Longibacter Salinarum.</title>
        <authorList>
            <person name="Goh K.M."/>
            <person name="Shamsir M.S."/>
            <person name="Lim S.W."/>
        </authorList>
    </citation>
    <scope>NUCLEOTIDE SEQUENCE [LARGE SCALE GENOMIC DNA]</scope>
    <source>
        <strain evidence="4 5">KCTC 52045</strain>
    </source>
</reference>
<dbReference type="EMBL" id="PDEQ01000001">
    <property type="protein sequence ID" value="PEN15052.1"/>
    <property type="molecule type" value="Genomic_DNA"/>
</dbReference>
<dbReference type="CDD" id="cd00077">
    <property type="entry name" value="HDc"/>
    <property type="match status" value="1"/>
</dbReference>
<name>A0A2A8D253_9BACT</name>
<feature type="transmembrane region" description="Helical" evidence="2">
    <location>
        <begin position="386"/>
        <end position="407"/>
    </location>
</feature>
<dbReference type="SUPFAM" id="SSF109604">
    <property type="entry name" value="HD-domain/PDEase-like"/>
    <property type="match status" value="1"/>
</dbReference>
<evidence type="ECO:0000256" key="2">
    <source>
        <dbReference type="SAM" id="Phobius"/>
    </source>
</evidence>
<feature type="compositionally biased region" description="Polar residues" evidence="1">
    <location>
        <begin position="891"/>
        <end position="901"/>
    </location>
</feature>
<feature type="transmembrane region" description="Helical" evidence="2">
    <location>
        <begin position="352"/>
        <end position="374"/>
    </location>
</feature>
<feature type="region of interest" description="Disordered" evidence="1">
    <location>
        <begin position="808"/>
        <end position="922"/>
    </location>
</feature>
<dbReference type="Proteomes" id="UP000220102">
    <property type="component" value="Unassembled WGS sequence"/>
</dbReference>
<dbReference type="OrthoDB" id="9806952at2"/>
<dbReference type="AlphaFoldDB" id="A0A2A8D253"/>
<keyword evidence="2" id="KW-1133">Transmembrane helix</keyword>
<dbReference type="PANTHER" id="PTHR36442:SF1">
    <property type="entry name" value="CYCLIC-DI-AMP PHOSPHODIESTERASE PGPH"/>
    <property type="match status" value="1"/>
</dbReference>
<proteinExistence type="predicted"/>
<dbReference type="InterPro" id="IPR006674">
    <property type="entry name" value="HD_domain"/>
</dbReference>
<dbReference type="Gene3D" id="1.10.3210.10">
    <property type="entry name" value="Hypothetical protein af1432"/>
    <property type="match status" value="1"/>
</dbReference>
<dbReference type="Pfam" id="PF01966">
    <property type="entry name" value="HD"/>
    <property type="match status" value="1"/>
</dbReference>
<keyword evidence="2" id="KW-0812">Transmembrane</keyword>
<feature type="domain" description="HD/PDEase" evidence="3">
    <location>
        <begin position="560"/>
        <end position="719"/>
    </location>
</feature>
<dbReference type="GO" id="GO:0016787">
    <property type="term" value="F:hydrolase activity"/>
    <property type="evidence" value="ECO:0007669"/>
    <property type="project" value="UniProtKB-KW"/>
</dbReference>
<dbReference type="NCBIfam" id="TIGR00277">
    <property type="entry name" value="HDIG"/>
    <property type="match status" value="1"/>
</dbReference>
<feature type="region of interest" description="Disordered" evidence="1">
    <location>
        <begin position="677"/>
        <end position="698"/>
    </location>
</feature>
<sequence>MGILESIGLSKRKARPVGQELESGRTDKESEARRHWLVRGGMFLALIVVTVLAFPRGEVYEYTVEVGDTWRQPTLVASFNFPIRKDASRVDRERQEARRETPPYFQELPNAQSKMAANRDTLRQQLDRILEAYADYRFHSTRNRPDAAQADSLRYVELRRNALVTLTPGQWRILTDSYVRQIPELSDTARQPATEERLDLQLLEDAFRLGTQLLRVGVMNQSRDSIYTDNIIIRNEEESVQRSVSKDNVYGLNEAYDYARKQFDQAYPNDETRASLTYAFFRDIFQTSLRYMRAETIRERDRRASEVTAYVGGVREGEVIVQKGERITDEIKRKLTSLEREKNERTAGQLPWWQLLGETIFALLTFLFFFYYLYQIRREVWDDQRDMLLISITLLAIIALFGVAVRIPWAHLYAVPIALAAVMLTIIFNSTIGLFSTLVLALVGGQMVGLDLEFTFASFIAGALGVFSVRDIKNRGQFVLSAGLVFLGYVLVIVGTYLYLGTPTERLGRELSYAAVGSSFTITAYLVLWILERTFDVTTDLTLLELSDTNRPLLKDLSLKAPGSFNHSLQVANLAEAAADRIGANALLTRVGALYHDIGKMKKPEYFVENQRAGANPHDKLKPRMSALIIASHVKEGLDLAKKSNLPERVKNFIPTHHGTARIEYFYRKAVEQTGPEDSPVLESEFRYPGPRPNSKETGILMLSDSVEAASRSLDDPTHNRLKSLIDLIFKERIEDGQLDDTGLTFRDLRQIKDTFLQMLLGIYHVRVKYPDQEEEMEDDSRPVVSAPEEIDEETYKSVSILWDKDVIGPPEQSVSSDRLRGLPGVRETRAPRPDLAEASPHHRSTRPRPDRPLSNGDRLTDSKDESNDGAAGGSSEETNRTASGDGATPNAPTEASTDANETAAPAADHEEGSDDANTPSA</sequence>
<feature type="compositionally biased region" description="Basic and acidic residues" evidence="1">
    <location>
        <begin position="827"/>
        <end position="836"/>
    </location>
</feature>